<sequence length="44" mass="5316">MKKKNFAHVALEKIGRFFRPMFYNGRNGQIKEGQKMDKDLPWFI</sequence>
<dbReference type="RefSeq" id="WP_275649669.1">
    <property type="nucleotide sequence ID" value="NZ_JARFVA010000003.1"/>
</dbReference>
<evidence type="ECO:0000313" key="2">
    <source>
        <dbReference type="Proteomes" id="UP001217083"/>
    </source>
</evidence>
<reference evidence="1 2" key="1">
    <citation type="submission" date="2023-03" db="EMBL/GenBank/DDBJ databases">
        <title>Muricauda XX sp. nov. and Muricauda XXX sp. nov., two novel species isolated from Okinawa Trough.</title>
        <authorList>
            <person name="Cao W."/>
            <person name="Deng X."/>
        </authorList>
    </citation>
    <scope>NUCLEOTIDE SEQUENCE [LARGE SCALE GENOMIC DNA]</scope>
    <source>
        <strain evidence="1 2">81s02</strain>
    </source>
</reference>
<organism evidence="1 2">
    <name type="scientific">Flagellimonas okinawensis</name>
    <dbReference type="NCBI Taxonomy" id="3031324"/>
    <lineage>
        <taxon>Bacteria</taxon>
        <taxon>Pseudomonadati</taxon>
        <taxon>Bacteroidota</taxon>
        <taxon>Flavobacteriia</taxon>
        <taxon>Flavobacteriales</taxon>
        <taxon>Flavobacteriaceae</taxon>
        <taxon>Flagellimonas</taxon>
    </lineage>
</organism>
<comment type="caution">
    <text evidence="1">The sequence shown here is derived from an EMBL/GenBank/DDBJ whole genome shotgun (WGS) entry which is preliminary data.</text>
</comment>
<gene>
    <name evidence="1" type="ORF">PY091_10775</name>
</gene>
<protein>
    <submittedName>
        <fullName evidence="1">Uncharacterized protein</fullName>
    </submittedName>
</protein>
<proteinExistence type="predicted"/>
<accession>A0ABT5XP84</accession>
<dbReference type="Proteomes" id="UP001217083">
    <property type="component" value="Unassembled WGS sequence"/>
</dbReference>
<name>A0ABT5XP84_9FLAO</name>
<keyword evidence="2" id="KW-1185">Reference proteome</keyword>
<dbReference type="EMBL" id="JARFVA010000003">
    <property type="protein sequence ID" value="MDF0707701.1"/>
    <property type="molecule type" value="Genomic_DNA"/>
</dbReference>
<evidence type="ECO:0000313" key="1">
    <source>
        <dbReference type="EMBL" id="MDF0707701.1"/>
    </source>
</evidence>